<accession>A0A7R8VHH4</accession>
<protein>
    <submittedName>
        <fullName evidence="1">Uncharacterized protein</fullName>
    </submittedName>
</protein>
<dbReference type="InterPro" id="IPR036259">
    <property type="entry name" value="MFS_trans_sf"/>
</dbReference>
<gene>
    <name evidence="1" type="ORF">TDIB3V08_LOCUS4973</name>
</gene>
<dbReference type="EMBL" id="OA566320">
    <property type="protein sequence ID" value="CAD7198695.1"/>
    <property type="molecule type" value="Genomic_DNA"/>
</dbReference>
<reference evidence="1" key="1">
    <citation type="submission" date="2020-11" db="EMBL/GenBank/DDBJ databases">
        <authorList>
            <person name="Tran Van P."/>
        </authorList>
    </citation>
    <scope>NUCLEOTIDE SEQUENCE</scope>
</reference>
<sequence length="73" mass="7598">MKPTAMVVSCLTTLVSKHGSHDQKGTVMGIFRSLGALARATGPIFASIGCLLGHESQGKVTNSGKGHEKVTNF</sequence>
<dbReference type="AlphaFoldDB" id="A0A7R8VHH4"/>
<name>A0A7R8VHH4_TIMDO</name>
<dbReference type="Gene3D" id="1.20.1250.20">
    <property type="entry name" value="MFS general substrate transporter like domains"/>
    <property type="match status" value="1"/>
</dbReference>
<evidence type="ECO:0000313" key="1">
    <source>
        <dbReference type="EMBL" id="CAD7198695.1"/>
    </source>
</evidence>
<organism evidence="1">
    <name type="scientific">Timema douglasi</name>
    <name type="common">Walking stick</name>
    <dbReference type="NCBI Taxonomy" id="61478"/>
    <lineage>
        <taxon>Eukaryota</taxon>
        <taxon>Metazoa</taxon>
        <taxon>Ecdysozoa</taxon>
        <taxon>Arthropoda</taxon>
        <taxon>Hexapoda</taxon>
        <taxon>Insecta</taxon>
        <taxon>Pterygota</taxon>
        <taxon>Neoptera</taxon>
        <taxon>Polyneoptera</taxon>
        <taxon>Phasmatodea</taxon>
        <taxon>Timematodea</taxon>
        <taxon>Timematoidea</taxon>
        <taxon>Timematidae</taxon>
        <taxon>Timema</taxon>
    </lineage>
</organism>
<proteinExistence type="predicted"/>